<dbReference type="AlphaFoldDB" id="A0A081BB59"/>
<keyword evidence="8" id="KW-0282">Flagellum</keyword>
<dbReference type="InterPro" id="IPR037925">
    <property type="entry name" value="FlgE/F/G-like"/>
</dbReference>
<comment type="similarity">
    <text evidence="2 4">Belongs to the flagella basal body rod proteins family.</text>
</comment>
<keyword evidence="8" id="KW-0966">Cell projection</keyword>
<evidence type="ECO:0000259" key="7">
    <source>
        <dbReference type="Pfam" id="PF22692"/>
    </source>
</evidence>
<dbReference type="InterPro" id="IPR020013">
    <property type="entry name" value="Flagellar_FlgE/F/G"/>
</dbReference>
<dbReference type="Proteomes" id="UP000028702">
    <property type="component" value="Unassembled WGS sequence"/>
</dbReference>
<dbReference type="InterPro" id="IPR019776">
    <property type="entry name" value="Flagellar_basal_body_rod_CS"/>
</dbReference>
<evidence type="ECO:0000313" key="8">
    <source>
        <dbReference type="EMBL" id="GAK45277.1"/>
    </source>
</evidence>
<comment type="subcellular location">
    <subcellularLocation>
        <location evidence="1 4">Bacterial flagellum basal body</location>
    </subcellularLocation>
</comment>
<dbReference type="NCBIfam" id="TIGR03506">
    <property type="entry name" value="FlgEFG_subfam"/>
    <property type="match status" value="1"/>
</dbReference>
<dbReference type="Pfam" id="PF00460">
    <property type="entry name" value="Flg_bb_rod"/>
    <property type="match status" value="1"/>
</dbReference>
<dbReference type="SUPFAM" id="SSF117143">
    <property type="entry name" value="Flagellar hook protein flgE"/>
    <property type="match status" value="1"/>
</dbReference>
<accession>A0A081BB59</accession>
<keyword evidence="9" id="KW-1185">Reference proteome</keyword>
<gene>
    <name evidence="8" type="ORF">M2A_1776</name>
</gene>
<sequence length="239" mass="25932">MQTQIYVGLSGQLALRRQLDVVANNIANMNTAGFRAEKVLFDAHMEKAQEGRSVSFVVDRNSYTDMRAGKMERTGNPLDVAINGDAWLQVGTPEGLRYTRDGRLNLDADGRLVTMDGNPVLDNGGGEITIPQDAARVEILKDGTIGDGERVFGQIGRVRPADNQTMTREASGLYSAPGQPEAAEEAEFQQGMIEGSNVQPVLAMTELVSISRAYEQTKTMVEGGDETLRGAIRTLGRID</sequence>
<comment type="subunit">
    <text evidence="4">The basal body constitutes a major portion of the flagellar organelle and consists of five rings (E,L,P,S, and M) mounted on a central rod. The rod consists of about 26 subunits of FlgG in the distal portion, and FlgB, FlgC and FlgF are thought to build up the proximal portion of the rod with about 6 subunits each.</text>
</comment>
<dbReference type="PANTHER" id="PTHR30435">
    <property type="entry name" value="FLAGELLAR PROTEIN"/>
    <property type="match status" value="1"/>
</dbReference>
<dbReference type="PROSITE" id="PS00588">
    <property type="entry name" value="FLAGELLA_BB_ROD"/>
    <property type="match status" value="1"/>
</dbReference>
<dbReference type="PANTHER" id="PTHR30435:SF19">
    <property type="entry name" value="FLAGELLAR BASAL-BODY ROD PROTEIN FLGG"/>
    <property type="match status" value="1"/>
</dbReference>
<dbReference type="EMBL" id="BBIO01000008">
    <property type="protein sequence ID" value="GAK45277.1"/>
    <property type="molecule type" value="Genomic_DNA"/>
</dbReference>
<organism evidence="8 9">
    <name type="scientific">Tepidicaulis marinus</name>
    <dbReference type="NCBI Taxonomy" id="1333998"/>
    <lineage>
        <taxon>Bacteria</taxon>
        <taxon>Pseudomonadati</taxon>
        <taxon>Pseudomonadota</taxon>
        <taxon>Alphaproteobacteria</taxon>
        <taxon>Hyphomicrobiales</taxon>
        <taxon>Parvibaculaceae</taxon>
        <taxon>Tepidicaulis</taxon>
    </lineage>
</organism>
<keyword evidence="3 4" id="KW-0975">Bacterial flagellum</keyword>
<feature type="domain" description="Flagellar hook protein FlgE/F/G-like D1" evidence="7">
    <location>
        <begin position="81"/>
        <end position="145"/>
    </location>
</feature>
<dbReference type="RefSeq" id="WP_045446025.1">
    <property type="nucleotide sequence ID" value="NZ_BBIO01000008.1"/>
</dbReference>
<proteinExistence type="inferred from homology"/>
<name>A0A081BB59_9HYPH</name>
<evidence type="ECO:0000256" key="2">
    <source>
        <dbReference type="ARBA" id="ARBA00009677"/>
    </source>
</evidence>
<dbReference type="STRING" id="1333998.M2A_1776"/>
<evidence type="ECO:0000256" key="4">
    <source>
        <dbReference type="RuleBase" id="RU362116"/>
    </source>
</evidence>
<evidence type="ECO:0000259" key="5">
    <source>
        <dbReference type="Pfam" id="PF00460"/>
    </source>
</evidence>
<feature type="domain" description="Flagellar basal body rod protein N-terminal" evidence="5">
    <location>
        <begin position="5"/>
        <end position="35"/>
    </location>
</feature>
<evidence type="ECO:0000256" key="3">
    <source>
        <dbReference type="ARBA" id="ARBA00023143"/>
    </source>
</evidence>
<reference evidence="8 9" key="1">
    <citation type="submission" date="2014-07" db="EMBL/GenBank/DDBJ databases">
        <title>Tepidicaulis marinum gen. nov., sp. nov., a novel marine bacterium denitrifying nitrate to nitrous oxide strictly under microaerobic conditions.</title>
        <authorList>
            <person name="Takeuchi M."/>
            <person name="Yamagishi T."/>
            <person name="Kamagata Y."/>
            <person name="Oshima K."/>
            <person name="Hattori M."/>
            <person name="Katayama T."/>
            <person name="Hanada S."/>
            <person name="Tamaki H."/>
            <person name="Marumo K."/>
            <person name="Maeda H."/>
            <person name="Nedachi M."/>
            <person name="Iwasaki W."/>
            <person name="Suwa Y."/>
            <person name="Sakata S."/>
        </authorList>
    </citation>
    <scope>NUCLEOTIDE SEQUENCE [LARGE SCALE GENOMIC DNA]</scope>
    <source>
        <strain evidence="8 9">MA2</strain>
    </source>
</reference>
<dbReference type="InterPro" id="IPR012836">
    <property type="entry name" value="FlgF"/>
</dbReference>
<comment type="caution">
    <text evidence="8">The sequence shown here is derived from an EMBL/GenBank/DDBJ whole genome shotgun (WGS) entry which is preliminary data.</text>
</comment>
<dbReference type="Pfam" id="PF22692">
    <property type="entry name" value="LlgE_F_G_D1"/>
    <property type="match status" value="1"/>
</dbReference>
<dbReference type="InterPro" id="IPR010930">
    <property type="entry name" value="Flg_bb/hook_C_dom"/>
</dbReference>
<dbReference type="NCBIfam" id="TIGR02490">
    <property type="entry name" value="flgF"/>
    <property type="match status" value="1"/>
</dbReference>
<evidence type="ECO:0000259" key="6">
    <source>
        <dbReference type="Pfam" id="PF06429"/>
    </source>
</evidence>
<dbReference type="GO" id="GO:0030694">
    <property type="term" value="C:bacterial-type flagellum basal body, rod"/>
    <property type="evidence" value="ECO:0007669"/>
    <property type="project" value="UniProtKB-UniRule"/>
</dbReference>
<dbReference type="Pfam" id="PF06429">
    <property type="entry name" value="Flg_bbr_C"/>
    <property type="match status" value="1"/>
</dbReference>
<protein>
    <recommendedName>
        <fullName evidence="4">Flagellar basal-body rod protein FlgF</fullName>
    </recommendedName>
</protein>
<feature type="domain" description="Flagellar basal-body/hook protein C-terminal" evidence="6">
    <location>
        <begin position="189"/>
        <end position="232"/>
    </location>
</feature>
<dbReference type="GO" id="GO:0071978">
    <property type="term" value="P:bacterial-type flagellum-dependent swarming motility"/>
    <property type="evidence" value="ECO:0007669"/>
    <property type="project" value="TreeGrafter"/>
</dbReference>
<keyword evidence="8" id="KW-0969">Cilium</keyword>
<dbReference type="InterPro" id="IPR001444">
    <property type="entry name" value="Flag_bb_rod_N"/>
</dbReference>
<dbReference type="InterPro" id="IPR053967">
    <property type="entry name" value="LlgE_F_G-like_D1"/>
</dbReference>
<evidence type="ECO:0000313" key="9">
    <source>
        <dbReference type="Proteomes" id="UP000028702"/>
    </source>
</evidence>
<dbReference type="eggNOG" id="COG4786">
    <property type="taxonomic scope" value="Bacteria"/>
</dbReference>
<evidence type="ECO:0000256" key="1">
    <source>
        <dbReference type="ARBA" id="ARBA00004117"/>
    </source>
</evidence>